<comment type="caution">
    <text evidence="3">The sequence shown here is derived from an EMBL/GenBank/DDBJ whole genome shotgun (WGS) entry which is preliminary data.</text>
</comment>
<keyword evidence="4" id="KW-1185">Reference proteome</keyword>
<evidence type="ECO:0000259" key="2">
    <source>
        <dbReference type="SMART" id="SM00998"/>
    </source>
</evidence>
<dbReference type="Gene3D" id="1.20.200.10">
    <property type="entry name" value="Fumarase/aspartase (Central domain)"/>
    <property type="match status" value="2"/>
</dbReference>
<dbReference type="InterPro" id="IPR008948">
    <property type="entry name" value="L-Aspartase-like"/>
</dbReference>
<dbReference type="PANTHER" id="PTHR43172:SF1">
    <property type="entry name" value="ADENYLOSUCCINATE LYASE"/>
    <property type="match status" value="1"/>
</dbReference>
<evidence type="ECO:0000256" key="1">
    <source>
        <dbReference type="ARBA" id="ARBA00023239"/>
    </source>
</evidence>
<name>A0A9P8QHZ3_9HYPO</name>
<dbReference type="SUPFAM" id="SSF48557">
    <property type="entry name" value="L-aspartase-like"/>
    <property type="match status" value="1"/>
</dbReference>
<dbReference type="EMBL" id="JAIWOZ010000004">
    <property type="protein sequence ID" value="KAH6605506.1"/>
    <property type="molecule type" value="Genomic_DNA"/>
</dbReference>
<dbReference type="Proteomes" id="UP000827724">
    <property type="component" value="Unassembled WGS sequence"/>
</dbReference>
<dbReference type="AlphaFoldDB" id="A0A9P8QHZ3"/>
<dbReference type="Gene3D" id="1.10.40.30">
    <property type="entry name" value="Fumarase/aspartase (C-terminal domain)"/>
    <property type="match status" value="1"/>
</dbReference>
<dbReference type="InterPro" id="IPR019468">
    <property type="entry name" value="AdenyloSucc_lyase_C"/>
</dbReference>
<proteinExistence type="predicted"/>
<dbReference type="OrthoDB" id="406045at2759"/>
<keyword evidence="1" id="KW-0456">Lyase</keyword>
<gene>
    <name evidence="3" type="ORF">Trco_004659</name>
</gene>
<dbReference type="GO" id="GO:0044208">
    <property type="term" value="P:'de novo' AMP biosynthetic process"/>
    <property type="evidence" value="ECO:0007669"/>
    <property type="project" value="TreeGrafter"/>
</dbReference>
<evidence type="ECO:0000313" key="3">
    <source>
        <dbReference type="EMBL" id="KAH6605506.1"/>
    </source>
</evidence>
<reference evidence="3" key="1">
    <citation type="submission" date="2021-08" db="EMBL/GenBank/DDBJ databases">
        <title>Chromosome-Level Trichoderma cornu-damae using Hi-C Data.</title>
        <authorList>
            <person name="Kim C.S."/>
        </authorList>
    </citation>
    <scope>NUCLEOTIDE SEQUENCE</scope>
    <source>
        <strain evidence="3">KA19-0412C</strain>
    </source>
</reference>
<feature type="domain" description="Adenylosuccinate lyase C-terminal" evidence="2">
    <location>
        <begin position="189"/>
        <end position="266"/>
    </location>
</feature>
<dbReference type="GO" id="GO:0005829">
    <property type="term" value="C:cytosol"/>
    <property type="evidence" value="ECO:0007669"/>
    <property type="project" value="TreeGrafter"/>
</dbReference>
<dbReference type="GO" id="GO:0070626">
    <property type="term" value="F:(S)-2-(5-amino-1-(5-phospho-D-ribosyl)imidazole-4-carboxamido) succinate lyase (fumarate-forming) activity"/>
    <property type="evidence" value="ECO:0007669"/>
    <property type="project" value="TreeGrafter"/>
</dbReference>
<evidence type="ECO:0000313" key="4">
    <source>
        <dbReference type="Proteomes" id="UP000827724"/>
    </source>
</evidence>
<dbReference type="Pfam" id="PF10397">
    <property type="entry name" value="ADSL_C"/>
    <property type="match status" value="1"/>
</dbReference>
<sequence length="290" mass="32892">MEAHLTVTDEEFDIARVEEQKRRHHVHTYGIVAPSAAGIIHLGATSCFVTDNTELILMRDALDLLLSRIAKVLNNLIQFAMEWKAEPALSWTHLQAAQHLMFDLENIEQVREGLKFRGAQAGLGSTAQKICGDIRLLANWREIEEPFETSQIGSSAMMERTLDDSAIRRIDIPEPFNSHVIQLVRLIFQIIMKLAAKGVSRQEAHEQIRVLSHQAGYVVKHEGKPNDLVSRIKSAEFFRPVWDELDDMLRAELYIGRSVEIVERFCGIAEEKLKPYKSSVEKLATAELVV</sequence>
<protein>
    <recommendedName>
        <fullName evidence="2">Adenylosuccinate lyase C-terminal domain-containing protein</fullName>
    </recommendedName>
</protein>
<dbReference type="GO" id="GO:0004018">
    <property type="term" value="F:N6-(1,2-dicarboxyethyl)AMP AMP-lyase (fumarate-forming) activity"/>
    <property type="evidence" value="ECO:0007669"/>
    <property type="project" value="TreeGrafter"/>
</dbReference>
<dbReference type="PANTHER" id="PTHR43172">
    <property type="entry name" value="ADENYLOSUCCINATE LYASE"/>
    <property type="match status" value="1"/>
</dbReference>
<organism evidence="3 4">
    <name type="scientific">Trichoderma cornu-damae</name>
    <dbReference type="NCBI Taxonomy" id="654480"/>
    <lineage>
        <taxon>Eukaryota</taxon>
        <taxon>Fungi</taxon>
        <taxon>Dikarya</taxon>
        <taxon>Ascomycota</taxon>
        <taxon>Pezizomycotina</taxon>
        <taxon>Sordariomycetes</taxon>
        <taxon>Hypocreomycetidae</taxon>
        <taxon>Hypocreales</taxon>
        <taxon>Hypocreaceae</taxon>
        <taxon>Trichoderma</taxon>
    </lineage>
</organism>
<dbReference type="SMART" id="SM00998">
    <property type="entry name" value="ADSL_C"/>
    <property type="match status" value="1"/>
</dbReference>
<accession>A0A9P8QHZ3</accession>